<dbReference type="GO" id="GO:0005178">
    <property type="term" value="F:integrin binding"/>
    <property type="evidence" value="ECO:0007669"/>
    <property type="project" value="TreeGrafter"/>
</dbReference>
<reference evidence="17" key="3">
    <citation type="submission" date="2025-08" db="UniProtKB">
        <authorList>
            <consortium name="Ensembl"/>
        </authorList>
    </citation>
    <scope>IDENTIFICATION</scope>
</reference>
<reference evidence="18" key="1">
    <citation type="submission" date="2013-03" db="EMBL/GenBank/DDBJ databases">
        <authorList>
            <person name="Jeffery W."/>
            <person name="Warren W."/>
            <person name="Wilson R.K."/>
        </authorList>
    </citation>
    <scope>NUCLEOTIDE SEQUENCE</scope>
    <source>
        <strain evidence="18">female</strain>
    </source>
</reference>
<feature type="repeat" description="FG-GAP" evidence="12">
    <location>
        <begin position="306"/>
        <end position="365"/>
    </location>
</feature>
<evidence type="ECO:0000256" key="8">
    <source>
        <dbReference type="ARBA" id="ARBA00023037"/>
    </source>
</evidence>
<keyword evidence="11" id="KW-0325">Glycoprotein</keyword>
<dbReference type="PROSITE" id="PS51470">
    <property type="entry name" value="FG_GAP"/>
    <property type="match status" value="3"/>
</dbReference>
<evidence type="ECO:0000259" key="15">
    <source>
        <dbReference type="Pfam" id="PF20805"/>
    </source>
</evidence>
<evidence type="ECO:0000256" key="1">
    <source>
        <dbReference type="ARBA" id="ARBA00004479"/>
    </source>
</evidence>
<evidence type="ECO:0000256" key="5">
    <source>
        <dbReference type="ARBA" id="ARBA00022737"/>
    </source>
</evidence>
<evidence type="ECO:0000256" key="6">
    <source>
        <dbReference type="ARBA" id="ARBA00022889"/>
    </source>
</evidence>
<keyword evidence="10 13" id="KW-0675">Receptor</keyword>
<reference evidence="17" key="4">
    <citation type="submission" date="2025-09" db="UniProtKB">
        <authorList>
            <consortium name="Ensembl"/>
        </authorList>
    </citation>
    <scope>IDENTIFICATION</scope>
</reference>
<feature type="domain" description="Integrin alpha third immunoglobulin-like" evidence="16">
    <location>
        <begin position="698"/>
        <end position="906"/>
    </location>
</feature>
<dbReference type="GO" id="GO:0098609">
    <property type="term" value="P:cell-cell adhesion"/>
    <property type="evidence" value="ECO:0007669"/>
    <property type="project" value="TreeGrafter"/>
</dbReference>
<reference evidence="18" key="2">
    <citation type="journal article" date="2014" name="Nat. Commun.">
        <title>The cavefish genome reveals candidate genes for eye loss.</title>
        <authorList>
            <person name="McGaugh S.E."/>
            <person name="Gross J.B."/>
            <person name="Aken B."/>
            <person name="Blin M."/>
            <person name="Borowsky R."/>
            <person name="Chalopin D."/>
            <person name="Hinaux H."/>
            <person name="Jeffery W.R."/>
            <person name="Keene A."/>
            <person name="Ma L."/>
            <person name="Minx P."/>
            <person name="Murphy D."/>
            <person name="O'Quin K.E."/>
            <person name="Retaux S."/>
            <person name="Rohner N."/>
            <person name="Searle S.M."/>
            <person name="Stahl B.A."/>
            <person name="Tabin C."/>
            <person name="Volff J.N."/>
            <person name="Yoshizawa M."/>
            <person name="Warren W.C."/>
        </authorList>
    </citation>
    <scope>NUCLEOTIDE SEQUENCE [LARGE SCALE GENOMIC DNA]</scope>
    <source>
        <strain evidence="18">female</strain>
    </source>
</reference>
<feature type="domain" description="Integrin alpha first immunoglubulin-like" evidence="14">
    <location>
        <begin position="472"/>
        <end position="615"/>
    </location>
</feature>
<dbReference type="InterPro" id="IPR018184">
    <property type="entry name" value="Integrin_alpha_C_CS"/>
</dbReference>
<dbReference type="InterPro" id="IPR000413">
    <property type="entry name" value="Integrin_alpha"/>
</dbReference>
<evidence type="ECO:0000256" key="12">
    <source>
        <dbReference type="PROSITE-ProRule" id="PRU00803"/>
    </source>
</evidence>
<dbReference type="GO" id="GO:0033627">
    <property type="term" value="P:cell adhesion mediated by integrin"/>
    <property type="evidence" value="ECO:0007669"/>
    <property type="project" value="TreeGrafter"/>
</dbReference>
<comment type="similarity">
    <text evidence="2 13">Belongs to the integrin alpha chain family.</text>
</comment>
<keyword evidence="5" id="KW-0677">Repeat</keyword>
<dbReference type="Pfam" id="PF20806">
    <property type="entry name" value="Integrin_A_Ig_3"/>
    <property type="match status" value="1"/>
</dbReference>
<dbReference type="InterPro" id="IPR028994">
    <property type="entry name" value="Integrin_alpha_N"/>
</dbReference>
<dbReference type="eggNOG" id="KOG3637">
    <property type="taxonomic scope" value="Eukaryota"/>
</dbReference>
<evidence type="ECO:0000256" key="2">
    <source>
        <dbReference type="ARBA" id="ARBA00008054"/>
    </source>
</evidence>
<keyword evidence="3 13" id="KW-0812">Transmembrane</keyword>
<dbReference type="Gene3D" id="2.130.10.130">
    <property type="entry name" value="Integrin alpha, N-terminal"/>
    <property type="match status" value="1"/>
</dbReference>
<evidence type="ECO:0000313" key="17">
    <source>
        <dbReference type="Ensembl" id="ENSAMXP00000015904.2"/>
    </source>
</evidence>
<dbReference type="InParanoid" id="W5L7U2"/>
<dbReference type="GO" id="GO:0008305">
    <property type="term" value="C:integrin complex"/>
    <property type="evidence" value="ECO:0007669"/>
    <property type="project" value="InterPro"/>
</dbReference>
<feature type="transmembrane region" description="Helical" evidence="13">
    <location>
        <begin position="918"/>
        <end position="940"/>
    </location>
</feature>
<evidence type="ECO:0000256" key="7">
    <source>
        <dbReference type="ARBA" id="ARBA00022989"/>
    </source>
</evidence>
<dbReference type="InterPro" id="IPR048286">
    <property type="entry name" value="Integrin_alpha_Ig-like_3"/>
</dbReference>
<dbReference type="Pfam" id="PF20805">
    <property type="entry name" value="Integrin_A_Ig_2"/>
    <property type="match status" value="1"/>
</dbReference>
<dbReference type="Proteomes" id="UP000018467">
    <property type="component" value="Unassembled WGS sequence"/>
</dbReference>
<dbReference type="Pfam" id="PF01839">
    <property type="entry name" value="FG-GAP"/>
    <property type="match status" value="2"/>
</dbReference>
<feature type="repeat" description="FG-GAP" evidence="12">
    <location>
        <begin position="425"/>
        <end position="487"/>
    </location>
</feature>
<dbReference type="InterPro" id="IPR048285">
    <property type="entry name" value="Integrin_alpha_Ig-like_2"/>
</dbReference>
<keyword evidence="9 13" id="KW-0472">Membrane</keyword>
<dbReference type="GeneTree" id="ENSGT00940000157746"/>
<dbReference type="GO" id="GO:0050900">
    <property type="term" value="P:leukocyte migration"/>
    <property type="evidence" value="ECO:0007669"/>
    <property type="project" value="TreeGrafter"/>
</dbReference>
<dbReference type="AlphaFoldDB" id="W5L7U2"/>
<dbReference type="SUPFAM" id="SSF69318">
    <property type="entry name" value="Integrin alpha N-terminal domain"/>
    <property type="match status" value="1"/>
</dbReference>
<keyword evidence="8 13" id="KW-0401">Integrin</keyword>
<accession>W5L7U2</accession>
<evidence type="ECO:0000256" key="13">
    <source>
        <dbReference type="RuleBase" id="RU003762"/>
    </source>
</evidence>
<keyword evidence="7 13" id="KW-1133">Transmembrane helix</keyword>
<dbReference type="STRING" id="7994.ENSAMXP00000015904"/>
<dbReference type="Gene3D" id="1.20.5.930">
    <property type="entry name" value="Bicelle-embedded integrin alpha(iib) transmembrane segment"/>
    <property type="match status" value="1"/>
</dbReference>
<organism evidence="17 18">
    <name type="scientific">Astyanax mexicanus</name>
    <name type="common">Blind cave fish</name>
    <name type="synonym">Astyanax fasciatus mexicanus</name>
    <dbReference type="NCBI Taxonomy" id="7994"/>
    <lineage>
        <taxon>Eukaryota</taxon>
        <taxon>Metazoa</taxon>
        <taxon>Chordata</taxon>
        <taxon>Craniata</taxon>
        <taxon>Vertebrata</taxon>
        <taxon>Euteleostomi</taxon>
        <taxon>Actinopterygii</taxon>
        <taxon>Neopterygii</taxon>
        <taxon>Teleostei</taxon>
        <taxon>Ostariophysi</taxon>
        <taxon>Characiformes</taxon>
        <taxon>Characoidei</taxon>
        <taxon>Acestrorhamphidae</taxon>
        <taxon>Acestrorhamphinae</taxon>
        <taxon>Astyanax</taxon>
    </lineage>
</organism>
<evidence type="ECO:0000256" key="11">
    <source>
        <dbReference type="ARBA" id="ARBA00023180"/>
    </source>
</evidence>
<proteinExistence type="inferred from homology"/>
<dbReference type="Gene3D" id="2.60.40.1530">
    <property type="entry name" value="ntegrin, alpha v. Chain A, domain 4"/>
    <property type="match status" value="1"/>
</dbReference>
<dbReference type="GO" id="GO:0009897">
    <property type="term" value="C:external side of plasma membrane"/>
    <property type="evidence" value="ECO:0007669"/>
    <property type="project" value="TreeGrafter"/>
</dbReference>
<sequence>MRVIRLSSPGGTGRFPEAVVCVCVCVCVSVCVLPLSFCFNVDSRFALLKQSPNPGSLFGLSVALHQQTNPARYLLLVGAPKERAEPTISANETGDMFTCPISTDPRDCRRSNLITSEPLDPDGIVEGMWLGVSVASQPQGGRVLACGHRYIRKTGDKNILPMIGKCFIRGNDLNYEPDKDYQWQYRYEVCDPTTDLLQEGLCNMGISAVITQKDVIAGAPGCYNWQGNSFVIYRNPNDKYDIQKIKFPDLQQGNIYMGYSVGKDSGVLNEAEDTVVSGAPRDESKGSVILAKEIKKPDGVSELRTQVILRGQQVGSYFGNSIAIVDINNDGWKELIVGAPFYFDRRKEEGGAVYLFMNENGSFQDKTDLFFTGPKQSGFGMAVAAIGDVNQDGFQDFAVGAPYHSSGRVYIWMGSKDGLSKKPSQVIEGKDITNGGFQTFGYSISGGLDVDDNKYPDMVVGSLDDRVVLLRSRPVIHLKKSFTVTPLIINPQSCDSCIEVKVCFSYTVSTGDSNYKKNITVKFTVEADLLQRSTRSRVQFLSNNMDTYTGYLSMPSSQCQNLQLALMTPIRNKVAPLSFSLNVSLYEPPPVSQQQLQNLDAYPVISQGEALTDRTEGSAVLCVAEGIVLCELGDPFRSEQQKEFTIEFETSGITLDTQEIEVILQLSTLSIQNDLAPLTKVLMVEYTLQPSIFAMPHSVRVEFSGEVVGESAMKSTADIGSPVEFNFTVTLNGRPLGSLGFLQVGFEWPYEVENEKWLLYLAEIQVRSGTSVSFCRPAENIVNPLNLLVSERNSIQRRRRSDEGSAVVYPEAQAALNSQSMWRRRVQLSCRSGGGAKCQTFSCPLLNMTSTTVLMVRARLWNSTMLEDYRDSETRIEVLATLQLITDKPTIRMDNASSTFYVEVVPAGQKEMLYEAPLWIIIVSVLAGVILLGLIILLLWKSGFFRRTVYFREMLKHRGVRVCKEERYSLSQGSLIQKNTKKPWITNLTETQLYY</sequence>
<dbReference type="InterPro" id="IPR013649">
    <property type="entry name" value="Integrin_alpha_Ig-like_1"/>
</dbReference>
<dbReference type="Pfam" id="PF08441">
    <property type="entry name" value="Integrin_A_Ig_1"/>
    <property type="match status" value="1"/>
</dbReference>
<keyword evidence="4" id="KW-0732">Signal</keyword>
<dbReference type="InterPro" id="IPR032695">
    <property type="entry name" value="Integrin_dom_sf"/>
</dbReference>
<dbReference type="InterPro" id="IPR013519">
    <property type="entry name" value="Int_alpha_beta-p"/>
</dbReference>
<comment type="subcellular location">
    <subcellularLocation>
        <location evidence="1 13">Membrane</location>
        <topology evidence="1 13">Single-pass type I membrane protein</topology>
    </subcellularLocation>
</comment>
<feature type="domain" description="Integrin alpha second immunoglobulin-like" evidence="15">
    <location>
        <begin position="626"/>
        <end position="675"/>
    </location>
</feature>
<evidence type="ECO:0000256" key="10">
    <source>
        <dbReference type="ARBA" id="ARBA00023170"/>
    </source>
</evidence>
<dbReference type="HOGENOM" id="CLU_004111_1_0_1"/>
<feature type="repeat" description="FG-GAP" evidence="12">
    <location>
        <begin position="366"/>
        <end position="421"/>
    </location>
</feature>
<dbReference type="Bgee" id="ENSAMXG00000015447">
    <property type="expression patterns" value="Expressed in intestine and 12 other cell types or tissues"/>
</dbReference>
<dbReference type="SUPFAM" id="SSF69179">
    <property type="entry name" value="Integrin domains"/>
    <property type="match status" value="3"/>
</dbReference>
<dbReference type="GO" id="GO:0007160">
    <property type="term" value="P:cell-matrix adhesion"/>
    <property type="evidence" value="ECO:0007669"/>
    <property type="project" value="TreeGrafter"/>
</dbReference>
<keyword evidence="18" id="KW-1185">Reference proteome</keyword>
<evidence type="ECO:0000256" key="9">
    <source>
        <dbReference type="ARBA" id="ARBA00023136"/>
    </source>
</evidence>
<evidence type="ECO:0000259" key="14">
    <source>
        <dbReference type="Pfam" id="PF08441"/>
    </source>
</evidence>
<dbReference type="InterPro" id="IPR013517">
    <property type="entry name" value="FG-GAP"/>
</dbReference>
<dbReference type="PANTHER" id="PTHR23220">
    <property type="entry name" value="INTEGRIN ALPHA"/>
    <property type="match status" value="1"/>
</dbReference>
<evidence type="ECO:0000256" key="3">
    <source>
        <dbReference type="ARBA" id="ARBA00022692"/>
    </source>
</evidence>
<name>W5L7U2_ASTMX</name>
<evidence type="ECO:0000313" key="18">
    <source>
        <dbReference type="Proteomes" id="UP000018467"/>
    </source>
</evidence>
<protein>
    <submittedName>
        <fullName evidence="17">Integrin, alpha 3a</fullName>
    </submittedName>
</protein>
<dbReference type="Ensembl" id="ENSAMXT00000015904.2">
    <property type="protein sequence ID" value="ENSAMXP00000015904.2"/>
    <property type="gene ID" value="ENSAMXG00000015447.2"/>
</dbReference>
<dbReference type="PRINTS" id="PR01185">
    <property type="entry name" value="INTEGRINA"/>
</dbReference>
<dbReference type="PROSITE" id="PS00242">
    <property type="entry name" value="INTEGRIN_ALPHA"/>
    <property type="match status" value="1"/>
</dbReference>
<evidence type="ECO:0000259" key="16">
    <source>
        <dbReference type="Pfam" id="PF20806"/>
    </source>
</evidence>
<dbReference type="PANTHER" id="PTHR23220:SF89">
    <property type="entry name" value="INTEGRIN ALPHA-3"/>
    <property type="match status" value="1"/>
</dbReference>
<keyword evidence="6 13" id="KW-0130">Cell adhesion</keyword>
<dbReference type="SMART" id="SM00191">
    <property type="entry name" value="Int_alpha"/>
    <property type="match status" value="5"/>
</dbReference>
<dbReference type="GO" id="GO:0007229">
    <property type="term" value="P:integrin-mediated signaling pathway"/>
    <property type="evidence" value="ECO:0007669"/>
    <property type="project" value="UniProtKB-KW"/>
</dbReference>
<dbReference type="Gene3D" id="2.60.40.1460">
    <property type="entry name" value="Integrin domains. Chain A, domain 2"/>
    <property type="match status" value="1"/>
</dbReference>
<evidence type="ECO:0000256" key="4">
    <source>
        <dbReference type="ARBA" id="ARBA00022729"/>
    </source>
</evidence>